<gene>
    <name evidence="1" type="ORF">P153DRAFT_327702</name>
</gene>
<organism evidence="1 2">
    <name type="scientific">Dothidotthia symphoricarpi CBS 119687</name>
    <dbReference type="NCBI Taxonomy" id="1392245"/>
    <lineage>
        <taxon>Eukaryota</taxon>
        <taxon>Fungi</taxon>
        <taxon>Dikarya</taxon>
        <taxon>Ascomycota</taxon>
        <taxon>Pezizomycotina</taxon>
        <taxon>Dothideomycetes</taxon>
        <taxon>Pleosporomycetidae</taxon>
        <taxon>Pleosporales</taxon>
        <taxon>Dothidotthiaceae</taxon>
        <taxon>Dothidotthia</taxon>
    </lineage>
</organism>
<dbReference type="RefSeq" id="XP_033518340.1">
    <property type="nucleotide sequence ID" value="XM_033665337.1"/>
</dbReference>
<dbReference type="Proteomes" id="UP000799771">
    <property type="component" value="Unassembled WGS sequence"/>
</dbReference>
<protein>
    <submittedName>
        <fullName evidence="1">Uncharacterized protein</fullName>
    </submittedName>
</protein>
<evidence type="ECO:0000313" key="2">
    <source>
        <dbReference type="Proteomes" id="UP000799771"/>
    </source>
</evidence>
<name>A0A6A5ZYV9_9PLEO</name>
<sequence length="156" mass="17239">MPRAIYLVVFKSPLFPAHWGLWIPSAADPNIGKRIHASGDAATGFQIFFERNYDLVATRRRYQVLPLAQVLDQHVVDVEGDGSQWSDTTAHDYIEQVALSVPAPARSLISASSQGPKQRVAIQNCQTWLREFVAALVQKGLMDQSALQILDGAPKN</sequence>
<dbReference type="GeneID" id="54405769"/>
<accession>A0A6A5ZYV9</accession>
<keyword evidence="2" id="KW-1185">Reference proteome</keyword>
<dbReference type="Pfam" id="PF20174">
    <property type="entry name" value="DUF6540"/>
    <property type="match status" value="1"/>
</dbReference>
<dbReference type="EMBL" id="ML977521">
    <property type="protein sequence ID" value="KAF2123947.1"/>
    <property type="molecule type" value="Genomic_DNA"/>
</dbReference>
<evidence type="ECO:0000313" key="1">
    <source>
        <dbReference type="EMBL" id="KAF2123947.1"/>
    </source>
</evidence>
<dbReference type="InterPro" id="IPR046670">
    <property type="entry name" value="DUF6540"/>
</dbReference>
<dbReference type="AlphaFoldDB" id="A0A6A5ZYV9"/>
<proteinExistence type="predicted"/>
<reference evidence="1" key="1">
    <citation type="journal article" date="2020" name="Stud. Mycol.">
        <title>101 Dothideomycetes genomes: a test case for predicting lifestyles and emergence of pathogens.</title>
        <authorList>
            <person name="Haridas S."/>
            <person name="Albert R."/>
            <person name="Binder M."/>
            <person name="Bloem J."/>
            <person name="Labutti K."/>
            <person name="Salamov A."/>
            <person name="Andreopoulos B."/>
            <person name="Baker S."/>
            <person name="Barry K."/>
            <person name="Bills G."/>
            <person name="Bluhm B."/>
            <person name="Cannon C."/>
            <person name="Castanera R."/>
            <person name="Culley D."/>
            <person name="Daum C."/>
            <person name="Ezra D."/>
            <person name="Gonzalez J."/>
            <person name="Henrissat B."/>
            <person name="Kuo A."/>
            <person name="Liang C."/>
            <person name="Lipzen A."/>
            <person name="Lutzoni F."/>
            <person name="Magnuson J."/>
            <person name="Mondo S."/>
            <person name="Nolan M."/>
            <person name="Ohm R."/>
            <person name="Pangilinan J."/>
            <person name="Park H.-J."/>
            <person name="Ramirez L."/>
            <person name="Alfaro M."/>
            <person name="Sun H."/>
            <person name="Tritt A."/>
            <person name="Yoshinaga Y."/>
            <person name="Zwiers L.-H."/>
            <person name="Turgeon B."/>
            <person name="Goodwin S."/>
            <person name="Spatafora J."/>
            <person name="Crous P."/>
            <person name="Grigoriev I."/>
        </authorList>
    </citation>
    <scope>NUCLEOTIDE SEQUENCE</scope>
    <source>
        <strain evidence="1">CBS 119687</strain>
    </source>
</reference>
<dbReference type="OrthoDB" id="2999773at2759"/>